<dbReference type="Gene3D" id="3.30.565.40">
    <property type="entry name" value="Fervidobacterium nodosum Rt17-B1 like"/>
    <property type="match status" value="1"/>
</dbReference>
<evidence type="ECO:0008006" key="4">
    <source>
        <dbReference type="Google" id="ProtNLM"/>
    </source>
</evidence>
<keyword evidence="3" id="KW-1185">Reference proteome</keyword>
<sequence length="251" mass="27624">MLPHLRWFAISPLIGLLWCAAMATEVPASAGSTLGHTEGRIDDRPYTIDIKQAALEPAWSKLKQAIDDYAAMQRSEFLGEVKQAPKQHSSGPWALEMEFSIAAQTRRFITVVVFGDAEVGNAHPTPITNSFSYDLPKQQMLALPDLFTDFSAAEAALADKARAQLMAQLRPGRHRRALASNPALIRQGTQIGKDRFHLFAPIVHKDHLAHGISLIFPPGQVTSPAAGPQSVDVPTSVFARWLKPEYRDAFH</sequence>
<dbReference type="EMBL" id="QQAH01000008">
    <property type="protein sequence ID" value="RDD81966.1"/>
    <property type="molecule type" value="Genomic_DNA"/>
</dbReference>
<feature type="chain" id="PRO_5016711959" description="DUF3298 domain-containing protein" evidence="1">
    <location>
        <begin position="24"/>
        <end position="251"/>
    </location>
</feature>
<proteinExistence type="predicted"/>
<name>A0A369UMX9_9GAMM</name>
<keyword evidence="1" id="KW-0732">Signal</keyword>
<dbReference type="Gene3D" id="3.90.640.20">
    <property type="entry name" value="Heat-shock cognate protein, ATPase"/>
    <property type="match status" value="1"/>
</dbReference>
<dbReference type="Proteomes" id="UP000253782">
    <property type="component" value="Unassembled WGS sequence"/>
</dbReference>
<protein>
    <recommendedName>
        <fullName evidence="4">DUF3298 domain-containing protein</fullName>
    </recommendedName>
</protein>
<evidence type="ECO:0000313" key="3">
    <source>
        <dbReference type="Proteomes" id="UP000253782"/>
    </source>
</evidence>
<dbReference type="InterPro" id="IPR037126">
    <property type="entry name" value="PdaC/RsiV-like_sf"/>
</dbReference>
<reference evidence="2 3" key="1">
    <citation type="submission" date="2018-07" db="EMBL/GenBank/DDBJ databases">
        <title>Dyella tabacisoli L4-6T, whole genome shotgun sequence.</title>
        <authorList>
            <person name="Zhou X.-K."/>
            <person name="Li W.-J."/>
            <person name="Duan Y.-Q."/>
        </authorList>
    </citation>
    <scope>NUCLEOTIDE SEQUENCE [LARGE SCALE GENOMIC DNA]</scope>
    <source>
        <strain evidence="2 3">L4-6</strain>
    </source>
</reference>
<organism evidence="2 3">
    <name type="scientific">Dyella tabacisoli</name>
    <dbReference type="NCBI Taxonomy" id="2282381"/>
    <lineage>
        <taxon>Bacteria</taxon>
        <taxon>Pseudomonadati</taxon>
        <taxon>Pseudomonadota</taxon>
        <taxon>Gammaproteobacteria</taxon>
        <taxon>Lysobacterales</taxon>
        <taxon>Rhodanobacteraceae</taxon>
        <taxon>Dyella</taxon>
    </lineage>
</organism>
<accession>A0A369UMX9</accession>
<dbReference type="AlphaFoldDB" id="A0A369UMX9"/>
<gene>
    <name evidence="2" type="ORF">DVJ77_09245</name>
</gene>
<evidence type="ECO:0000313" key="2">
    <source>
        <dbReference type="EMBL" id="RDD81966.1"/>
    </source>
</evidence>
<evidence type="ECO:0000256" key="1">
    <source>
        <dbReference type="SAM" id="SignalP"/>
    </source>
</evidence>
<feature type="signal peptide" evidence="1">
    <location>
        <begin position="1"/>
        <end position="23"/>
    </location>
</feature>
<dbReference type="OrthoDB" id="5637at2"/>
<comment type="caution">
    <text evidence="2">The sequence shown here is derived from an EMBL/GenBank/DDBJ whole genome shotgun (WGS) entry which is preliminary data.</text>
</comment>
<dbReference type="RefSeq" id="WP_114845182.1">
    <property type="nucleotide sequence ID" value="NZ_JBHSPE010000008.1"/>
</dbReference>